<evidence type="ECO:0000256" key="2">
    <source>
        <dbReference type="ARBA" id="ARBA00022676"/>
    </source>
</evidence>
<organism evidence="6">
    <name type="scientific">Fagus sylvatica</name>
    <name type="common">Beechnut</name>
    <dbReference type="NCBI Taxonomy" id="28930"/>
    <lineage>
        <taxon>Eukaryota</taxon>
        <taxon>Viridiplantae</taxon>
        <taxon>Streptophyta</taxon>
        <taxon>Embryophyta</taxon>
        <taxon>Tracheophyta</taxon>
        <taxon>Spermatophyta</taxon>
        <taxon>Magnoliopsida</taxon>
        <taxon>eudicotyledons</taxon>
        <taxon>Gunneridae</taxon>
        <taxon>Pentapetalae</taxon>
        <taxon>rosids</taxon>
        <taxon>fabids</taxon>
        <taxon>Fagales</taxon>
        <taxon>Fagaceae</taxon>
        <taxon>Fagus</taxon>
    </lineage>
</organism>
<dbReference type="GO" id="GO:0016763">
    <property type="term" value="F:pentosyltransferase activity"/>
    <property type="evidence" value="ECO:0007669"/>
    <property type="project" value="UniProtKB-ARBA"/>
</dbReference>
<dbReference type="PANTHER" id="PTHR20961">
    <property type="entry name" value="GLYCOSYLTRANSFERASE"/>
    <property type="match status" value="1"/>
</dbReference>
<keyword evidence="3" id="KW-0808">Transferase</keyword>
<dbReference type="Pfam" id="PF04577">
    <property type="entry name" value="Glyco_transf_61"/>
    <property type="match status" value="1"/>
</dbReference>
<evidence type="ECO:0000256" key="4">
    <source>
        <dbReference type="ARBA" id="ARBA00023180"/>
    </source>
</evidence>
<reference evidence="6" key="1">
    <citation type="submission" date="2018-02" db="EMBL/GenBank/DDBJ databases">
        <authorList>
            <person name="Cohen D.B."/>
            <person name="Kent A.D."/>
        </authorList>
    </citation>
    <scope>NUCLEOTIDE SEQUENCE</scope>
</reference>
<gene>
    <name evidence="6" type="ORF">FSB_LOCUS52691</name>
</gene>
<accession>A0A2N9IL43</accession>
<evidence type="ECO:0000256" key="3">
    <source>
        <dbReference type="ARBA" id="ARBA00022679"/>
    </source>
</evidence>
<protein>
    <recommendedName>
        <fullName evidence="5">Glycosyltransferase 61 catalytic domain-containing protein</fullName>
    </recommendedName>
</protein>
<evidence type="ECO:0000313" key="6">
    <source>
        <dbReference type="EMBL" id="SPD24809.1"/>
    </source>
</evidence>
<keyword evidence="4" id="KW-0325">Glycoprotein</keyword>
<feature type="domain" description="Glycosyltransferase 61 catalytic" evidence="5">
    <location>
        <begin position="237"/>
        <end position="300"/>
    </location>
</feature>
<keyword evidence="2" id="KW-0328">Glycosyltransferase</keyword>
<dbReference type="InterPro" id="IPR007657">
    <property type="entry name" value="Glycosyltransferase_61"/>
</dbReference>
<proteinExistence type="predicted"/>
<dbReference type="EMBL" id="OIVN01006002">
    <property type="protein sequence ID" value="SPD24809.1"/>
    <property type="molecule type" value="Genomic_DNA"/>
</dbReference>
<dbReference type="InterPro" id="IPR049625">
    <property type="entry name" value="Glyco_transf_61_cat"/>
</dbReference>
<dbReference type="PANTHER" id="PTHR20961:SF108">
    <property type="entry name" value="GLYCOSYLTRANSFERASE"/>
    <property type="match status" value="1"/>
</dbReference>
<evidence type="ECO:0000256" key="1">
    <source>
        <dbReference type="ARBA" id="ARBA00004323"/>
    </source>
</evidence>
<evidence type="ECO:0000259" key="5">
    <source>
        <dbReference type="Pfam" id="PF04577"/>
    </source>
</evidence>
<sequence length="365" mass="41010">MGKGSSRLVLGATSVVSLLAIFLLYAAHFTSDISPFDSWKLHLSNWNGSLGRRKVDKGVEVVEPLEFMLRRLVRGEDRVQLETTGFSCHTDRHSEVCVTNKPVMLDNNALTAYIQSSQVQVKHMVQPYARKEDEMAMKQWLSSPLGGYTGNLFHAFNEVIIPLFITCYHFRSHLQFVITDFKPRWVKKYNKILTHLSNFEVINPAKDGSVHCFPGAVVGLKYHDNLALYPTEIPGGTFMNEDEIVDMMEELGFQVDVATPNRMSNLEKFAEELNSCSVMVGAHGAGLTNAVFLPAGAVMVQVIEPEESSLFKEYGPDHPVIVDPKSIFLKGYNVARATYIHGQNVKINLVRFRESLQKAMKFLGH</sequence>
<dbReference type="GO" id="GO:0000139">
    <property type="term" value="C:Golgi membrane"/>
    <property type="evidence" value="ECO:0007669"/>
    <property type="project" value="UniProtKB-SubCell"/>
</dbReference>
<name>A0A2N9IL43_FAGSY</name>
<dbReference type="AlphaFoldDB" id="A0A2N9IL43"/>
<comment type="subcellular location">
    <subcellularLocation>
        <location evidence="1">Golgi apparatus membrane</location>
        <topology evidence="1">Single-pass type II membrane protein</topology>
    </subcellularLocation>
</comment>